<keyword evidence="7" id="KW-1185">Reference proteome</keyword>
<dbReference type="PANTHER" id="PTHR46496:SF1">
    <property type="entry name" value="ZEAXANTHIN EPOXIDASE, CHLOROPLASTIC"/>
    <property type="match status" value="1"/>
</dbReference>
<comment type="caution">
    <text evidence="6">The sequence shown here is derived from an EMBL/GenBank/DDBJ whole genome shotgun (WGS) entry which is preliminary data.</text>
</comment>
<dbReference type="Pfam" id="PF01494">
    <property type="entry name" value="FAD_binding_3"/>
    <property type="match status" value="1"/>
</dbReference>
<name>A0A117JJG7_9MYCO</name>
<organism evidence="6 7">
    <name type="scientific">Mycobacterium lehmannii</name>
    <dbReference type="NCBI Taxonomy" id="2048550"/>
    <lineage>
        <taxon>Bacteria</taxon>
        <taxon>Bacillati</taxon>
        <taxon>Actinomycetota</taxon>
        <taxon>Actinomycetes</taxon>
        <taxon>Mycobacteriales</taxon>
        <taxon>Mycobacteriaceae</taxon>
        <taxon>Mycobacterium</taxon>
    </lineage>
</organism>
<dbReference type="Gene3D" id="3.50.50.60">
    <property type="entry name" value="FAD/NAD(P)-binding domain"/>
    <property type="match status" value="1"/>
</dbReference>
<evidence type="ECO:0000313" key="6">
    <source>
        <dbReference type="EMBL" id="KUI14424.1"/>
    </source>
</evidence>
<evidence type="ECO:0000256" key="1">
    <source>
        <dbReference type="ARBA" id="ARBA00001974"/>
    </source>
</evidence>
<keyword evidence="3" id="KW-0274">FAD</keyword>
<sequence>MPKRIVVVGAGIAGLASAVALQQRGHDVTLVEERADTSSGAGISIWPNALAALDDIGLGDPVRQAGGRVTAGAARWRDSSWLRRPERQRLIKALGEPLVVIRRSALTSILAGALADGTLKAGVAAEALATTADGVRIRLADSAVLEAEAVVGADGTHSMVARHLNGPLHNQYVGYTAWRGVAQCTIDPELAGETLGPAVEFGHVPLGEDHTYWFATERVPEGTTAPQGELPYLQERFASWAAPIPEILAATDPKAVLRNDLYDRDEARQWSRGSVVTVGDAAHPMRPHLGQGGCQGLEDAAILARFLDGDDDVATAFARFEKFRRPRVRSLVRESRFIGRVMNLPPAISALVSRATVLGPEALVARHLADVASRSAFKLPTDRDLFAV</sequence>
<evidence type="ECO:0000256" key="3">
    <source>
        <dbReference type="ARBA" id="ARBA00022827"/>
    </source>
</evidence>
<accession>A0A117JJG7</accession>
<keyword evidence="6" id="KW-0503">Monooxygenase</keyword>
<evidence type="ECO:0000256" key="2">
    <source>
        <dbReference type="ARBA" id="ARBA00022630"/>
    </source>
</evidence>
<dbReference type="InterPro" id="IPR036188">
    <property type="entry name" value="FAD/NAD-bd_sf"/>
</dbReference>
<evidence type="ECO:0000259" key="5">
    <source>
        <dbReference type="Pfam" id="PF01494"/>
    </source>
</evidence>
<evidence type="ECO:0000256" key="4">
    <source>
        <dbReference type="ARBA" id="ARBA00023002"/>
    </source>
</evidence>
<reference evidence="6 7" key="1">
    <citation type="submission" date="2016-01" db="EMBL/GenBank/DDBJ databases">
        <authorList>
            <consortium name="TB Trials Study Group"/>
            <person name="Sutton G."/>
            <person name="Brinkac L."/>
            <person name="Sanka R."/>
            <person name="Adams M."/>
            <person name="Lau E.L."/>
            <person name="Macaden R."/>
            <person name="Grewal H.M.S."/>
        </authorList>
    </citation>
    <scope>NUCLEOTIDE SEQUENCE [LARGE SCALE GENOMIC DNA]</scope>
    <source>
        <strain evidence="6 7">IS-1744</strain>
    </source>
</reference>
<keyword evidence="4" id="KW-0560">Oxidoreductase</keyword>
<dbReference type="PRINTS" id="PR00420">
    <property type="entry name" value="RNGMNOXGNASE"/>
</dbReference>
<dbReference type="InterPro" id="IPR002938">
    <property type="entry name" value="FAD-bd"/>
</dbReference>
<dbReference type="PANTHER" id="PTHR46496">
    <property type="match status" value="1"/>
</dbReference>
<dbReference type="AlphaFoldDB" id="A0A117JJG7"/>
<feature type="domain" description="FAD-binding" evidence="5">
    <location>
        <begin position="5"/>
        <end position="307"/>
    </location>
</feature>
<dbReference type="SUPFAM" id="SSF51905">
    <property type="entry name" value="FAD/NAD(P)-binding domain"/>
    <property type="match status" value="1"/>
</dbReference>
<dbReference type="GO" id="GO:0004497">
    <property type="term" value="F:monooxygenase activity"/>
    <property type="evidence" value="ECO:0007669"/>
    <property type="project" value="UniProtKB-KW"/>
</dbReference>
<proteinExistence type="predicted"/>
<comment type="cofactor">
    <cofactor evidence="1">
        <name>FAD</name>
        <dbReference type="ChEBI" id="CHEBI:57692"/>
    </cofactor>
</comment>
<evidence type="ECO:0000313" key="7">
    <source>
        <dbReference type="Proteomes" id="UP000053707"/>
    </source>
</evidence>
<keyword evidence="2" id="KW-0285">Flavoprotein</keyword>
<protein>
    <submittedName>
        <fullName evidence="6">FAD-binding monooxygenase</fullName>
    </submittedName>
</protein>
<gene>
    <name evidence="6" type="ORF">AU192_14400</name>
</gene>
<dbReference type="Proteomes" id="UP000053707">
    <property type="component" value="Unassembled WGS sequence"/>
</dbReference>
<dbReference type="GO" id="GO:0071949">
    <property type="term" value="F:FAD binding"/>
    <property type="evidence" value="ECO:0007669"/>
    <property type="project" value="InterPro"/>
</dbReference>
<dbReference type="EMBL" id="LQIR01000023">
    <property type="protein sequence ID" value="KUI14424.1"/>
    <property type="molecule type" value="Genomic_DNA"/>
</dbReference>
<dbReference type="RefSeq" id="WP_064396855.1">
    <property type="nucleotide sequence ID" value="NZ_LQIR01000023.1"/>
</dbReference>